<dbReference type="CDD" id="cd05388">
    <property type="entry name" value="CobB_N"/>
    <property type="match status" value="1"/>
</dbReference>
<keyword evidence="7 9" id="KW-0460">Magnesium</keyword>
<dbReference type="GO" id="GO:0042242">
    <property type="term" value="F:cobyrinic acid a,c-diamide synthase activity"/>
    <property type="evidence" value="ECO:0007669"/>
    <property type="project" value="UniProtKB-UniRule"/>
</dbReference>
<dbReference type="PROSITE" id="PS51274">
    <property type="entry name" value="GATASE_COBBQ"/>
    <property type="match status" value="1"/>
</dbReference>
<organism evidence="12 13">
    <name type="scientific">Vibrio xiamenensis</name>
    <dbReference type="NCBI Taxonomy" id="861298"/>
    <lineage>
        <taxon>Bacteria</taxon>
        <taxon>Pseudomonadati</taxon>
        <taxon>Pseudomonadota</taxon>
        <taxon>Gammaproteobacteria</taxon>
        <taxon>Vibrionales</taxon>
        <taxon>Vibrionaceae</taxon>
        <taxon>Vibrio</taxon>
    </lineage>
</organism>
<feature type="active site" description="Nucleophile" evidence="9">
    <location>
        <position position="328"/>
    </location>
</feature>
<dbReference type="GO" id="GO:0005524">
    <property type="term" value="F:ATP binding"/>
    <property type="evidence" value="ECO:0007669"/>
    <property type="project" value="UniProtKB-UniRule"/>
</dbReference>
<comment type="domain">
    <text evidence="9">Comprises of two domains. The C-terminal domain contains the binding site for glutamine and catalyzes the hydrolysis of this substrate to glutamate and ammonia. The N-terminal domain is anticipated to bind ATP and cobyrinate and catalyzes the ultimate synthesis of the diamide product. The ammonia produced via the glutaminase domain is probably translocated to the adjacent domain via a molecular tunnel, where it reacts with an activated intermediate.</text>
</comment>
<comment type="similarity">
    <text evidence="9">Belongs to the CobB/CbiA family.</text>
</comment>
<dbReference type="RefSeq" id="WP_093270613.1">
    <property type="nucleotide sequence ID" value="NZ_FNDD01000005.1"/>
</dbReference>
<dbReference type="SUPFAM" id="SSF52540">
    <property type="entry name" value="P-loop containing nucleoside triphosphate hydrolases"/>
    <property type="match status" value="1"/>
</dbReference>
<dbReference type="Gene3D" id="3.40.50.880">
    <property type="match status" value="1"/>
</dbReference>
<evidence type="ECO:0000259" key="10">
    <source>
        <dbReference type="Pfam" id="PF01656"/>
    </source>
</evidence>
<dbReference type="Pfam" id="PF07685">
    <property type="entry name" value="GATase_3"/>
    <property type="match status" value="1"/>
</dbReference>
<evidence type="ECO:0000256" key="5">
    <source>
        <dbReference type="ARBA" id="ARBA00022741"/>
    </source>
</evidence>
<dbReference type="CDD" id="cd03130">
    <property type="entry name" value="GATase1_CobB"/>
    <property type="match status" value="1"/>
</dbReference>
<comment type="function">
    <text evidence="9">Catalyzes the ATP-dependent amidation of the two carboxylate groups at positions a and c of cobyrinate, using either L-glutamine or ammonia as the nitrogen source.</text>
</comment>
<feature type="site" description="Increases nucleophilicity of active site Cys" evidence="9">
    <location>
        <position position="432"/>
    </location>
</feature>
<dbReference type="InterPro" id="IPR027417">
    <property type="entry name" value="P-loop_NTPase"/>
</dbReference>
<evidence type="ECO:0000259" key="11">
    <source>
        <dbReference type="Pfam" id="PF07685"/>
    </source>
</evidence>
<evidence type="ECO:0000256" key="6">
    <source>
        <dbReference type="ARBA" id="ARBA00022840"/>
    </source>
</evidence>
<evidence type="ECO:0000313" key="13">
    <source>
        <dbReference type="Proteomes" id="UP000198854"/>
    </source>
</evidence>
<dbReference type="InterPro" id="IPR011698">
    <property type="entry name" value="GATase_3"/>
</dbReference>
<dbReference type="InterPro" id="IPR004484">
    <property type="entry name" value="CbiA/CobB_synth"/>
</dbReference>
<keyword evidence="5 9" id="KW-0547">Nucleotide-binding</keyword>
<keyword evidence="13" id="KW-1185">Reference proteome</keyword>
<dbReference type="GO" id="GO:0009236">
    <property type="term" value="P:cobalamin biosynthetic process"/>
    <property type="evidence" value="ECO:0007669"/>
    <property type="project" value="UniProtKB-UniRule"/>
</dbReference>
<keyword evidence="3 9" id="KW-0169">Cobalamin biosynthesis</keyword>
<reference evidence="13" key="1">
    <citation type="submission" date="2016-10" db="EMBL/GenBank/DDBJ databases">
        <authorList>
            <person name="Varghese N."/>
            <person name="Submissions S."/>
        </authorList>
    </citation>
    <scope>NUCLEOTIDE SEQUENCE [LARGE SCALE GENOMIC DNA]</scope>
    <source>
        <strain evidence="13">CGMCC 1.10228</strain>
    </source>
</reference>
<sequence>MKAFLIAGTNSGCGKTTMTLGIMRALARRNLKVQPFKVGPDYIDTAWHTRVSGTTSRNLDGFMLDDQALLNAFAQQAVNADVSVIEGVMGMYDGYGTDPYYCSSAGLAMALDCPVILVLDGKAVSTSAAATVMGFQHFSDKVKVAGVLVNHVNSETHFELLKNAIETYCKIPVLGRLPKVPDIELPSRHLGLLTAEESQQFDGSWDKLADVVEQHIDLDALLEAATIKPITPTACSAIEQIGKGLTVAVAHDEAFNFYYQDNLDLIEQSGATIVRFSPLHDSVLPECDAIYIGGGYPEMHAKLLADNVSLREQILAAHQSGIPIYAECGGLMYLGSDLLDHQEQRFDMVGILPGTSSMTSSLKRFGYCYAKANQATLLCDSQALIRGHEFHYSQFSTELEAAFSVYKERDGEVVSSWQGGYQVGNTLASYLHVHFAQNPSFLSRWFECARARQ</sequence>
<keyword evidence="4 9" id="KW-0436">Ligase</keyword>
<dbReference type="InterPro" id="IPR029062">
    <property type="entry name" value="Class_I_gatase-like"/>
</dbReference>
<dbReference type="OrthoDB" id="9764035at2"/>
<dbReference type="Proteomes" id="UP000198854">
    <property type="component" value="Unassembled WGS sequence"/>
</dbReference>
<dbReference type="NCBIfam" id="TIGR00379">
    <property type="entry name" value="cobB"/>
    <property type="match status" value="1"/>
</dbReference>
<accession>A0A1G7YAM9</accession>
<keyword evidence="6 9" id="KW-0067">ATP-binding</keyword>
<comment type="cofactor">
    <cofactor evidence="1 9">
        <name>Mg(2+)</name>
        <dbReference type="ChEBI" id="CHEBI:18420"/>
    </cofactor>
</comment>
<evidence type="ECO:0000256" key="9">
    <source>
        <dbReference type="HAMAP-Rule" id="MF_00027"/>
    </source>
</evidence>
<protein>
    <recommendedName>
        <fullName evidence="9">Cobyrinate a,c-diamide synthase</fullName>
        <ecNumber evidence="9">6.3.5.11</ecNumber>
    </recommendedName>
    <alternativeName>
        <fullName evidence="9">Cobyrinic acid a,c-diamide synthetase</fullName>
    </alternativeName>
</protein>
<dbReference type="UniPathway" id="UPA00148">
    <property type="reaction ID" value="UER00231"/>
</dbReference>
<keyword evidence="8 9" id="KW-0315">Glutamine amidotransferase</keyword>
<evidence type="ECO:0000256" key="7">
    <source>
        <dbReference type="ARBA" id="ARBA00022842"/>
    </source>
</evidence>
<gene>
    <name evidence="9" type="primary">cbiA</name>
    <name evidence="12" type="ORF">SAMN04488136_10512</name>
</gene>
<dbReference type="PANTHER" id="PTHR43873:SF1">
    <property type="entry name" value="COBYRINATE A,C-DIAMIDE SYNTHASE"/>
    <property type="match status" value="1"/>
</dbReference>
<evidence type="ECO:0000256" key="2">
    <source>
        <dbReference type="ARBA" id="ARBA00006205"/>
    </source>
</evidence>
<dbReference type="EMBL" id="FNDD01000005">
    <property type="protein sequence ID" value="SDG93445.1"/>
    <property type="molecule type" value="Genomic_DNA"/>
</dbReference>
<evidence type="ECO:0000313" key="12">
    <source>
        <dbReference type="EMBL" id="SDG93445.1"/>
    </source>
</evidence>
<dbReference type="HAMAP" id="MF_00027">
    <property type="entry name" value="CobB_CbiA"/>
    <property type="match status" value="1"/>
</dbReference>
<feature type="domain" description="CobB/CobQ-like glutamine amidotransferase" evidence="11">
    <location>
        <begin position="246"/>
        <end position="438"/>
    </location>
</feature>
<dbReference type="NCBIfam" id="NF002204">
    <property type="entry name" value="PRK01077.1"/>
    <property type="match status" value="1"/>
</dbReference>
<evidence type="ECO:0000256" key="8">
    <source>
        <dbReference type="ARBA" id="ARBA00022962"/>
    </source>
</evidence>
<comment type="catalytic activity">
    <reaction evidence="9">
        <text>cob(II)yrinate + 2 L-glutamine + 2 ATP + 2 H2O = cob(II)yrinate a,c diamide + 2 L-glutamate + 2 ADP + 2 phosphate + 2 H(+)</text>
        <dbReference type="Rhea" id="RHEA:26289"/>
        <dbReference type="ChEBI" id="CHEBI:15377"/>
        <dbReference type="ChEBI" id="CHEBI:15378"/>
        <dbReference type="ChEBI" id="CHEBI:29985"/>
        <dbReference type="ChEBI" id="CHEBI:30616"/>
        <dbReference type="ChEBI" id="CHEBI:43474"/>
        <dbReference type="ChEBI" id="CHEBI:58359"/>
        <dbReference type="ChEBI" id="CHEBI:58537"/>
        <dbReference type="ChEBI" id="CHEBI:58894"/>
        <dbReference type="ChEBI" id="CHEBI:456216"/>
        <dbReference type="EC" id="6.3.5.11"/>
    </reaction>
</comment>
<comment type="similarity">
    <text evidence="2">Belongs to the CobB/CobQ family. CobQ subfamily.</text>
</comment>
<dbReference type="SUPFAM" id="SSF52317">
    <property type="entry name" value="Class I glutamine amidotransferase-like"/>
    <property type="match status" value="1"/>
</dbReference>
<dbReference type="Gene3D" id="3.40.50.300">
    <property type="entry name" value="P-loop containing nucleotide triphosphate hydrolases"/>
    <property type="match status" value="2"/>
</dbReference>
<dbReference type="STRING" id="861298.SAMN04488136_10512"/>
<dbReference type="InterPro" id="IPR002586">
    <property type="entry name" value="CobQ/CobB/MinD/ParA_Nub-bd_dom"/>
</dbReference>
<comment type="miscellaneous">
    <text evidence="9">The a and c carboxylates of cobyrinate are activated for nucleophilic attack via formation of a phosphorylated intermediate by ATP. CbiA catalyzes first the amidation of the c-carboxylate, and then that of the a-carboxylate.</text>
</comment>
<name>A0A1G7YAM9_9VIBR</name>
<evidence type="ECO:0000256" key="3">
    <source>
        <dbReference type="ARBA" id="ARBA00022573"/>
    </source>
</evidence>
<dbReference type="PANTHER" id="PTHR43873">
    <property type="entry name" value="COBYRINATE A,C-DIAMIDE SYNTHASE"/>
    <property type="match status" value="1"/>
</dbReference>
<dbReference type="Pfam" id="PF01656">
    <property type="entry name" value="CbiA"/>
    <property type="match status" value="1"/>
</dbReference>
<dbReference type="AlphaFoldDB" id="A0A1G7YAM9"/>
<evidence type="ECO:0000256" key="4">
    <source>
        <dbReference type="ARBA" id="ARBA00022598"/>
    </source>
</evidence>
<dbReference type="EC" id="6.3.5.11" evidence="9"/>
<feature type="domain" description="CobQ/CobB/MinD/ParA nucleotide binding" evidence="10">
    <location>
        <begin position="5"/>
        <end position="190"/>
    </location>
</feature>
<evidence type="ECO:0000256" key="1">
    <source>
        <dbReference type="ARBA" id="ARBA00001946"/>
    </source>
</evidence>
<proteinExistence type="inferred from homology"/>
<comment type="pathway">
    <text evidence="9">Cofactor biosynthesis; adenosylcobalamin biosynthesis; cob(II)yrinate a,c-diamide from sirohydrochlorin (anaerobic route): step 10/10.</text>
</comment>